<proteinExistence type="predicted"/>
<comment type="caution">
    <text evidence="1">The sequence shown here is derived from an EMBL/GenBank/DDBJ whole genome shotgun (WGS) entry which is preliminary data.</text>
</comment>
<gene>
    <name evidence="1" type="ORF">DQ226_14395</name>
</gene>
<dbReference type="AlphaFoldDB" id="A0A365P7I1"/>
<protein>
    <submittedName>
        <fullName evidence="1">Uncharacterized protein</fullName>
    </submittedName>
</protein>
<name>A0A365P7I1_9ACTN</name>
<evidence type="ECO:0000313" key="2">
    <source>
        <dbReference type="Proteomes" id="UP000252187"/>
    </source>
</evidence>
<organism evidence="1 2">
    <name type="scientific">Dietzia maris</name>
    <dbReference type="NCBI Taxonomy" id="37915"/>
    <lineage>
        <taxon>Bacteria</taxon>
        <taxon>Bacillati</taxon>
        <taxon>Actinomycetota</taxon>
        <taxon>Actinomycetes</taxon>
        <taxon>Mycobacteriales</taxon>
        <taxon>Dietziaceae</taxon>
        <taxon>Dietzia</taxon>
    </lineage>
</organism>
<sequence>MLAAATAISGMIISALMALGPIAAPVVGAAMAAGPVATAGTAIAGMVGTGAAAGGSAALGAGAGAIGANPHAAVGVQNGITDALNQAKDAAAGSVNNLNIPGVPHISFN</sequence>
<dbReference type="Proteomes" id="UP000252187">
    <property type="component" value="Unassembled WGS sequence"/>
</dbReference>
<accession>A0A365P7I1</accession>
<reference evidence="1 2" key="1">
    <citation type="submission" date="2018-06" db="EMBL/GenBank/DDBJ databases">
        <title>Whole genome sequencing of four bacterial strains from South Shetland trench revealing bio-synthetic gene clusters.</title>
        <authorList>
            <person name="Abdel-Mageed W.M."/>
            <person name="Lehri B."/>
            <person name="Jarmusch S.A."/>
            <person name="Miranda K."/>
            <person name="Goodfellow M."/>
            <person name="Jaspars M."/>
            <person name="Karlyshev A.V."/>
        </authorList>
    </citation>
    <scope>NUCLEOTIDE SEQUENCE [LARGE SCALE GENOMIC DNA]</scope>
    <source>
        <strain evidence="1 2">SST1</strain>
    </source>
</reference>
<dbReference type="RefSeq" id="WP_119193125.1">
    <property type="nucleotide sequence ID" value="NZ_JAPWIO010000008.1"/>
</dbReference>
<evidence type="ECO:0000313" key="1">
    <source>
        <dbReference type="EMBL" id="RBA32345.1"/>
    </source>
</evidence>
<dbReference type="EMBL" id="QNTT01000049">
    <property type="protein sequence ID" value="RBA32345.1"/>
    <property type="molecule type" value="Genomic_DNA"/>
</dbReference>